<evidence type="ECO:0000256" key="4">
    <source>
        <dbReference type="ARBA" id="ARBA00030759"/>
    </source>
</evidence>
<dbReference type="Pfam" id="PF13519">
    <property type="entry name" value="VWA_2"/>
    <property type="match status" value="1"/>
</dbReference>
<dbReference type="PANTHER" id="PTHR35023:SF1">
    <property type="entry name" value="MG-PROTOPORPHYRIN IX CHELATASE"/>
    <property type="match status" value="1"/>
</dbReference>
<sequence length="659" mass="73760">MQYPFTAIVGQELMKKALILNAINPKIGGVLIRGEKGTAKSTAVRALAELLPQIKVVDGCPFNCNPDDPREMCPYCIEKWERGEKLPVAYRRMKVVDLPISATEDRVVGTIDIEAAIKKGEKTFEPGILAEANRGILYVDEVNLLDDQIVDILLDSAAMGINIVEREGVSFTHPANFILVGTMNPEEGELRPQLLDRFGLSVTVQSEKDPEARVEIIKNRLEFEKNPEEFTKKWEPRQKELRDKIQKAKELLPKISIKEELVELIARICTEMGVDGHRADITMVKTAVTIAAYKGRTEVEEEDVKEAAELVLPHRMRKKPFQQPEIDQQKLNQILNQTKKPSKNSTSLSQRPRESTEQKQQGEKQQKSEDDEEAPGTKEQKAPIGEIFTVKPIKLHQDRIKRTKGRGRRAKTLLKAKRGRYVKSRIWAGSTDIAFDATLRAAAPFQKLRRREGVAVAIEKWDIKEKIRQKKIGNLIIFVVDGSGSMNADERMKAAKGAVISLLMDAYQKRDRIALVVFKGNTAYTVLPPTSSVELAYKLMEELPTGGRTPLAEGLKKALELIEIEEAKNPDTYPLLILISDGRANAAGSGKNPIQEAEEVACLIKEKGIKSLVIDVEKDGFMNFGLARKIAERMGAQYAKIEDLKEQKIIEAVKDFVGG</sequence>
<accession>A0A7Y2L632</accession>
<evidence type="ECO:0000313" key="8">
    <source>
        <dbReference type="Proteomes" id="UP000529861"/>
    </source>
</evidence>
<dbReference type="InterPro" id="IPR052989">
    <property type="entry name" value="Mg-chelatase_DI-like"/>
</dbReference>
<dbReference type="SMART" id="SM00382">
    <property type="entry name" value="AAA"/>
    <property type="match status" value="1"/>
</dbReference>
<dbReference type="InterPro" id="IPR027417">
    <property type="entry name" value="P-loop_NTPase"/>
</dbReference>
<keyword evidence="3" id="KW-0067">ATP-binding</keyword>
<dbReference type="GO" id="GO:0005524">
    <property type="term" value="F:ATP binding"/>
    <property type="evidence" value="ECO:0007669"/>
    <property type="project" value="UniProtKB-KW"/>
</dbReference>
<dbReference type="SUPFAM" id="SSF52540">
    <property type="entry name" value="P-loop containing nucleoside triphosphate hydrolases"/>
    <property type="match status" value="1"/>
</dbReference>
<dbReference type="Pfam" id="PF01078">
    <property type="entry name" value="Mg_chelatase"/>
    <property type="match status" value="1"/>
</dbReference>
<dbReference type="SMART" id="SM00327">
    <property type="entry name" value="VWA"/>
    <property type="match status" value="1"/>
</dbReference>
<protein>
    <recommendedName>
        <fullName evidence="4">Mg-protoporphyrin IX chelatase</fullName>
    </recommendedName>
</protein>
<feature type="compositionally biased region" description="Basic and acidic residues" evidence="5">
    <location>
        <begin position="351"/>
        <end position="368"/>
    </location>
</feature>
<evidence type="ECO:0000259" key="6">
    <source>
        <dbReference type="PROSITE" id="PS50234"/>
    </source>
</evidence>
<reference evidence="7 8" key="1">
    <citation type="submission" date="2020-04" db="EMBL/GenBank/DDBJ databases">
        <title>Draft genome sequence of Caldanaerobacter sunterraneus. strain 1523vc isolated from Griffin hot spring, Kamchatka, Russia.</title>
        <authorList>
            <person name="Toshchakov S.V."/>
            <person name="Podosokorskaya O.A."/>
            <person name="Kublanov I.V."/>
            <person name="Korzhenkov A."/>
            <person name="Patrushev M.V."/>
        </authorList>
    </citation>
    <scope>NUCLEOTIDE SEQUENCE [LARGE SCALE GENOMIC DNA]</scope>
    <source>
        <strain evidence="7 8">1523vc</strain>
    </source>
</reference>
<dbReference type="SUPFAM" id="SSF53300">
    <property type="entry name" value="vWA-like"/>
    <property type="match status" value="1"/>
</dbReference>
<dbReference type="RefSeq" id="WP_170270660.1">
    <property type="nucleotide sequence ID" value="NZ_JABEQB010000009.1"/>
</dbReference>
<dbReference type="NCBIfam" id="TIGR02442">
    <property type="entry name" value="Cob-chelat-sub"/>
    <property type="match status" value="1"/>
</dbReference>
<dbReference type="InterPro" id="IPR000523">
    <property type="entry name" value="Mg_chelatse_chII-like_cat_dom"/>
</dbReference>
<dbReference type="PROSITE" id="PS50234">
    <property type="entry name" value="VWFA"/>
    <property type="match status" value="1"/>
</dbReference>
<comment type="similarity">
    <text evidence="1">Belongs to the Mg-chelatase subunits D/I family.</text>
</comment>
<proteinExistence type="inferred from homology"/>
<dbReference type="Gene3D" id="1.10.8.80">
    <property type="entry name" value="Magnesium chelatase subunit I, C-Terminal domain"/>
    <property type="match status" value="1"/>
</dbReference>
<dbReference type="AlphaFoldDB" id="A0A7Y2L632"/>
<feature type="domain" description="VWFA" evidence="6">
    <location>
        <begin position="475"/>
        <end position="657"/>
    </location>
</feature>
<evidence type="ECO:0000256" key="2">
    <source>
        <dbReference type="ARBA" id="ARBA00022741"/>
    </source>
</evidence>
<keyword evidence="2" id="KW-0547">Nucleotide-binding</keyword>
<evidence type="ECO:0000256" key="1">
    <source>
        <dbReference type="ARBA" id="ARBA00005799"/>
    </source>
</evidence>
<dbReference type="InterPro" id="IPR012804">
    <property type="entry name" value="Cob_chelat_sub_put"/>
</dbReference>
<evidence type="ECO:0000313" key="7">
    <source>
        <dbReference type="EMBL" id="NNG66462.1"/>
    </source>
</evidence>
<evidence type="ECO:0000256" key="3">
    <source>
        <dbReference type="ARBA" id="ARBA00022840"/>
    </source>
</evidence>
<organism evidence="7 8">
    <name type="scientific">Caldanaerobacter subterraneus</name>
    <dbReference type="NCBI Taxonomy" id="911092"/>
    <lineage>
        <taxon>Bacteria</taxon>
        <taxon>Bacillati</taxon>
        <taxon>Bacillota</taxon>
        <taxon>Clostridia</taxon>
        <taxon>Thermoanaerobacterales</taxon>
        <taxon>Thermoanaerobacteraceae</taxon>
        <taxon>Caldanaerobacter</taxon>
    </lineage>
</organism>
<name>A0A7Y2L632_9THEO</name>
<feature type="compositionally biased region" description="Polar residues" evidence="5">
    <location>
        <begin position="336"/>
        <end position="350"/>
    </location>
</feature>
<feature type="region of interest" description="Disordered" evidence="5">
    <location>
        <begin position="336"/>
        <end position="384"/>
    </location>
</feature>
<dbReference type="InterPro" id="IPR002035">
    <property type="entry name" value="VWF_A"/>
</dbReference>
<dbReference type="InterPro" id="IPR041702">
    <property type="entry name" value="BchD/ChlD_VWA"/>
</dbReference>
<dbReference type="InterPro" id="IPR041628">
    <property type="entry name" value="ChlI/MoxR_AAA_lid"/>
</dbReference>
<dbReference type="CDD" id="cd01451">
    <property type="entry name" value="vWA_Magnesium_chelatase"/>
    <property type="match status" value="1"/>
</dbReference>
<dbReference type="InterPro" id="IPR036465">
    <property type="entry name" value="vWFA_dom_sf"/>
</dbReference>
<gene>
    <name evidence="7" type="ORF">HKI81_04305</name>
</gene>
<dbReference type="EMBL" id="JABEQB010000009">
    <property type="protein sequence ID" value="NNG66462.1"/>
    <property type="molecule type" value="Genomic_DNA"/>
</dbReference>
<dbReference type="Pfam" id="PF17863">
    <property type="entry name" value="AAA_lid_2"/>
    <property type="match status" value="1"/>
</dbReference>
<dbReference type="Gene3D" id="3.40.50.300">
    <property type="entry name" value="P-loop containing nucleotide triphosphate hydrolases"/>
    <property type="match status" value="1"/>
</dbReference>
<dbReference type="Proteomes" id="UP000529861">
    <property type="component" value="Unassembled WGS sequence"/>
</dbReference>
<evidence type="ECO:0000256" key="5">
    <source>
        <dbReference type="SAM" id="MobiDB-lite"/>
    </source>
</evidence>
<dbReference type="Gene3D" id="3.40.50.410">
    <property type="entry name" value="von Willebrand factor, type A domain"/>
    <property type="match status" value="1"/>
</dbReference>
<dbReference type="PANTHER" id="PTHR35023">
    <property type="entry name" value="CHELATASE-RELATED"/>
    <property type="match status" value="1"/>
</dbReference>
<comment type="caution">
    <text evidence="7">The sequence shown here is derived from an EMBL/GenBank/DDBJ whole genome shotgun (WGS) entry which is preliminary data.</text>
</comment>
<dbReference type="InterPro" id="IPR003593">
    <property type="entry name" value="AAA+_ATPase"/>
</dbReference>